<dbReference type="AlphaFoldDB" id="M4VB21"/>
<evidence type="ECO:0000313" key="2">
    <source>
        <dbReference type="Proteomes" id="UP000012040"/>
    </source>
</evidence>
<keyword evidence="2" id="KW-1185">Reference proteome</keyword>
<evidence type="ECO:0000313" key="1">
    <source>
        <dbReference type="EMBL" id="AGH95221.1"/>
    </source>
</evidence>
<dbReference type="STRING" id="1184267.A11Q_1005"/>
<organism evidence="1 2">
    <name type="scientific">Pseudobdellovibrio exovorus JSS</name>
    <dbReference type="NCBI Taxonomy" id="1184267"/>
    <lineage>
        <taxon>Bacteria</taxon>
        <taxon>Pseudomonadati</taxon>
        <taxon>Bdellovibrionota</taxon>
        <taxon>Bdellovibrionia</taxon>
        <taxon>Bdellovibrionales</taxon>
        <taxon>Pseudobdellovibrionaceae</taxon>
        <taxon>Pseudobdellovibrio</taxon>
    </lineage>
</organism>
<dbReference type="eggNOG" id="ENOG502ZPK7">
    <property type="taxonomic scope" value="Bacteria"/>
</dbReference>
<reference evidence="1 2" key="1">
    <citation type="journal article" date="2013" name="ISME J.">
        <title>By their genes ye shall know them: genomic signatures of predatory bacteria.</title>
        <authorList>
            <person name="Pasternak Z."/>
            <person name="Pietrokovski S."/>
            <person name="Rotem O."/>
            <person name="Gophna U."/>
            <person name="Lurie-Weinberger M.N."/>
            <person name="Jurkevitch E."/>
        </authorList>
    </citation>
    <scope>NUCLEOTIDE SEQUENCE [LARGE SCALE GENOMIC DNA]</scope>
    <source>
        <strain evidence="1 2">JSS</strain>
    </source>
</reference>
<sequence length="432" mass="49153">MISAILFFSLVSHSEIRTSMVVQGLSFISPDYESASSKSFAFLGANLKTNPKSDDLFRINLTGMYAMGNSVLSFLNIRETYFSTSFEDKSELHIGRKLHNWSSLDSVWNLGVYQPQFRWNPLAPENQGLTGLFWEKRNQGFAVSLFASPLYIPDQGASFELKDGQFQASNPWFPMPPQNVRFQGQLLPIDYNVDKPEVSEVIFQTQYGAQVRMGEGRGFFANLAGMYKPSNQLALGYKGVLVTTRVRIDVTPKVYYENVYSADFGYRDTWGAAQLSVLYSQPKDPKFDDGFNSPQFDESLSWGPQIFFRYQPFTFFLAYLDTTGGKVKDVGPDADDNRASLSNRFQFRQAALARATYTGVFWNQFRLDSTLQYKFSPSESFRQINFKNAVKLRGPWAFWVDVLLIDTDSEKNSAMEAYKSLDQVWAGVSYDI</sequence>
<gene>
    <name evidence="1" type="ORF">A11Q_1005</name>
</gene>
<dbReference type="KEGG" id="bex:A11Q_1005"/>
<protein>
    <submittedName>
        <fullName evidence="1">Uncharacterized protein</fullName>
    </submittedName>
</protein>
<dbReference type="HOGENOM" id="CLU_582235_0_0_7"/>
<dbReference type="PATRIC" id="fig|1184267.3.peg.1019"/>
<dbReference type="Proteomes" id="UP000012040">
    <property type="component" value="Chromosome"/>
</dbReference>
<name>M4VB21_9BACT</name>
<proteinExistence type="predicted"/>
<dbReference type="EMBL" id="CP003537">
    <property type="protein sequence ID" value="AGH95221.1"/>
    <property type="molecule type" value="Genomic_DNA"/>
</dbReference>
<accession>M4VB21</accession>